<dbReference type="SUPFAM" id="SSF141488">
    <property type="entry name" value="YdhA-like"/>
    <property type="match status" value="1"/>
</dbReference>
<dbReference type="Pfam" id="PF09619">
    <property type="entry name" value="YscW"/>
    <property type="match status" value="1"/>
</dbReference>
<dbReference type="InterPro" id="IPR053147">
    <property type="entry name" value="Hsp_HslJ-like"/>
</dbReference>
<proteinExistence type="predicted"/>
<feature type="domain" description="C-type lysozyme inhibitor" evidence="7">
    <location>
        <begin position="132"/>
        <end position="194"/>
    </location>
</feature>
<dbReference type="Proteomes" id="UP000639775">
    <property type="component" value="Unassembled WGS sequence"/>
</dbReference>
<evidence type="ECO:0000313" key="9">
    <source>
        <dbReference type="Proteomes" id="UP000639775"/>
    </source>
</evidence>
<protein>
    <submittedName>
        <fullName evidence="8">META domain-containing protein</fullName>
    </submittedName>
</protein>
<evidence type="ECO:0000259" key="6">
    <source>
        <dbReference type="Pfam" id="PF03724"/>
    </source>
</evidence>
<dbReference type="InterPro" id="IPR036328">
    <property type="entry name" value="MliC_sf"/>
</dbReference>
<reference evidence="8" key="1">
    <citation type="submission" date="2020-03" db="EMBL/GenBank/DDBJ databases">
        <title>Roseovarius gahaiensis sp. nov., isolated from Gahai Saline Lake, China.</title>
        <authorList>
            <person name="Sun X."/>
        </authorList>
    </citation>
    <scope>NUCLEOTIDE SEQUENCE</scope>
    <source>
        <strain evidence="8">GH877</strain>
    </source>
</reference>
<feature type="signal peptide" evidence="5">
    <location>
        <begin position="1"/>
        <end position="21"/>
    </location>
</feature>
<keyword evidence="4" id="KW-0449">Lipoprotein</keyword>
<dbReference type="PANTHER" id="PTHR35535">
    <property type="entry name" value="HEAT SHOCK PROTEIN HSLJ"/>
    <property type="match status" value="1"/>
</dbReference>
<comment type="caution">
    <text evidence="8">The sequence shown here is derived from an EMBL/GenBank/DDBJ whole genome shotgun (WGS) entry which is preliminary data.</text>
</comment>
<accession>A0A967BCV3</accession>
<dbReference type="PANTHER" id="PTHR35535:SF1">
    <property type="entry name" value="HEAT SHOCK PROTEIN HSLJ"/>
    <property type="match status" value="1"/>
</dbReference>
<dbReference type="InterPro" id="IPR018660">
    <property type="entry name" value="MliC"/>
</dbReference>
<feature type="chain" id="PRO_5037029652" evidence="5">
    <location>
        <begin position="22"/>
        <end position="411"/>
    </location>
</feature>
<dbReference type="InterPro" id="IPR005184">
    <property type="entry name" value="DUF306_Meta_HslJ"/>
</dbReference>
<organism evidence="8 9">
    <name type="scientific">Roseovarius gahaiensis</name>
    <dbReference type="NCBI Taxonomy" id="2716691"/>
    <lineage>
        <taxon>Bacteria</taxon>
        <taxon>Pseudomonadati</taxon>
        <taxon>Pseudomonadota</taxon>
        <taxon>Alphaproteobacteria</taxon>
        <taxon>Rhodobacterales</taxon>
        <taxon>Roseobacteraceae</taxon>
        <taxon>Roseovarius</taxon>
    </lineage>
</organism>
<gene>
    <name evidence="8" type="ORF">HAT86_04445</name>
</gene>
<dbReference type="Gene3D" id="2.40.128.270">
    <property type="match status" value="1"/>
</dbReference>
<sequence length="411" mass="44114">MFRHLLHVCAVTLAMASAVTAQQDRRQITGQLTYVPKIALPDGAKVTVGAEGAFQTEFDLQKFQTEGAQVPLDFQLTVPKGLSGSVSAIIRVKDAPWWIAQDIPFAAGEAPVDLGMIKLKRITPMAFATRFKCGGAEVLFGVLDNTATLRVNGQDFEMIPAISASGARYVSTTDDDTEFWSKGDRAMITVAGEKLPDCAMVDDNAAPYRAGGNEPGWHVIIGPSDVEVVADYGTLTRRAPRPDVQVIPGGYVFDMSGIDARLTVKDTLCRDDATGMPHPHRATLEVDGRALRGCGGDPASLLTGGEWQIEDVAGHGILDDSNITLQFGDNGRVSGSTGCNRYMGSFDLTGEGLNLGKMAGTMMACPDALMTQERRVLEALEQVRRFNFNENGALVLIGGPEDKPLLTARRP</sequence>
<keyword evidence="9" id="KW-1185">Reference proteome</keyword>
<name>A0A967BCV3_9RHOB</name>
<feature type="domain" description="DUF306" evidence="6">
    <location>
        <begin position="301"/>
        <end position="398"/>
    </location>
</feature>
<dbReference type="Pfam" id="PF03724">
    <property type="entry name" value="META"/>
    <property type="match status" value="1"/>
</dbReference>
<dbReference type="EMBL" id="JAAORB010000004">
    <property type="protein sequence ID" value="NHQ73716.1"/>
    <property type="molecule type" value="Genomic_DNA"/>
</dbReference>
<keyword evidence="2" id="KW-0472">Membrane</keyword>
<dbReference type="AlphaFoldDB" id="A0A967BCV3"/>
<dbReference type="InterPro" id="IPR039366">
    <property type="entry name" value="Pilotin"/>
</dbReference>
<evidence type="ECO:0000256" key="4">
    <source>
        <dbReference type="ARBA" id="ARBA00023288"/>
    </source>
</evidence>
<evidence type="ECO:0000313" key="8">
    <source>
        <dbReference type="EMBL" id="NHQ73716.1"/>
    </source>
</evidence>
<dbReference type="Pfam" id="PF09864">
    <property type="entry name" value="MliC"/>
    <property type="match status" value="1"/>
</dbReference>
<dbReference type="InterPro" id="IPR038670">
    <property type="entry name" value="HslJ-like_sf"/>
</dbReference>
<dbReference type="RefSeq" id="WP_167193802.1">
    <property type="nucleotide sequence ID" value="NZ_JAAORB010000004.1"/>
</dbReference>
<evidence type="ECO:0000256" key="1">
    <source>
        <dbReference type="ARBA" id="ARBA00022729"/>
    </source>
</evidence>
<keyword evidence="1 5" id="KW-0732">Signal</keyword>
<dbReference type="Gene3D" id="2.40.128.200">
    <property type="match status" value="1"/>
</dbReference>
<evidence type="ECO:0000259" key="7">
    <source>
        <dbReference type="Pfam" id="PF09864"/>
    </source>
</evidence>
<keyword evidence="3" id="KW-0564">Palmitate</keyword>
<evidence type="ECO:0000256" key="5">
    <source>
        <dbReference type="SAM" id="SignalP"/>
    </source>
</evidence>
<evidence type="ECO:0000256" key="3">
    <source>
        <dbReference type="ARBA" id="ARBA00023139"/>
    </source>
</evidence>
<evidence type="ECO:0000256" key="2">
    <source>
        <dbReference type="ARBA" id="ARBA00023136"/>
    </source>
</evidence>